<gene>
    <name evidence="1" type="ORF">GSOID_T00027827001</name>
</gene>
<feature type="non-terminal residue" evidence="1">
    <location>
        <position position="182"/>
    </location>
</feature>
<accession>E4Z6B8</accession>
<dbReference type="EMBL" id="FN657999">
    <property type="protein sequence ID" value="CBY43246.1"/>
    <property type="molecule type" value="Genomic_DNA"/>
</dbReference>
<proteinExistence type="predicted"/>
<dbReference type="InterPro" id="IPR015943">
    <property type="entry name" value="WD40/YVTN_repeat-like_dom_sf"/>
</dbReference>
<dbReference type="SUPFAM" id="SSF50978">
    <property type="entry name" value="WD40 repeat-like"/>
    <property type="match status" value="1"/>
</dbReference>
<dbReference type="AlphaFoldDB" id="E4Z6B8"/>
<dbReference type="Gene3D" id="2.130.10.10">
    <property type="entry name" value="YVTN repeat-like/Quinoprotein amine dehydrogenase"/>
    <property type="match status" value="1"/>
</dbReference>
<reference evidence="1" key="1">
    <citation type="journal article" date="2010" name="Science">
        <title>Plasticity of animal genome architecture unmasked by rapid evolution of a pelagic tunicate.</title>
        <authorList>
            <person name="Denoeud F."/>
            <person name="Henriet S."/>
            <person name="Mungpakdee S."/>
            <person name="Aury J.M."/>
            <person name="Da Silva C."/>
            <person name="Brinkmann H."/>
            <person name="Mikhaleva J."/>
            <person name="Olsen L.C."/>
            <person name="Jubin C."/>
            <person name="Canestro C."/>
            <person name="Bouquet J.M."/>
            <person name="Danks G."/>
            <person name="Poulain J."/>
            <person name="Campsteijn C."/>
            <person name="Adamski M."/>
            <person name="Cross I."/>
            <person name="Yadetie F."/>
            <person name="Muffato M."/>
            <person name="Louis A."/>
            <person name="Butcher S."/>
            <person name="Tsagkogeorga G."/>
            <person name="Konrad A."/>
            <person name="Singh S."/>
            <person name="Jensen M.F."/>
            <person name="Cong E.H."/>
            <person name="Eikeseth-Otteraa H."/>
            <person name="Noel B."/>
            <person name="Anthouard V."/>
            <person name="Porcel B.M."/>
            <person name="Kachouri-Lafond R."/>
            <person name="Nishino A."/>
            <person name="Ugolini M."/>
            <person name="Chourrout P."/>
            <person name="Nishida H."/>
            <person name="Aasland R."/>
            <person name="Huzurbazar S."/>
            <person name="Westhof E."/>
            <person name="Delsuc F."/>
            <person name="Lehrach H."/>
            <person name="Reinhardt R."/>
            <person name="Weissenbach J."/>
            <person name="Roy S.W."/>
            <person name="Artiguenave F."/>
            <person name="Postlethwait J.H."/>
            <person name="Manak J.R."/>
            <person name="Thompson E.M."/>
            <person name="Jaillon O."/>
            <person name="Du Pasquier L."/>
            <person name="Boudinot P."/>
            <person name="Liberles D.A."/>
            <person name="Volff J.N."/>
            <person name="Philippe H."/>
            <person name="Lenhard B."/>
            <person name="Roest Crollius H."/>
            <person name="Wincker P."/>
            <person name="Chourrout D."/>
        </authorList>
    </citation>
    <scope>NUCLEOTIDE SEQUENCE [LARGE SCALE GENOMIC DNA]</scope>
</reference>
<sequence>MLLAYNDGFVCCIDTKTRTRASKPLLLRKATSIAFAPGRGNTLAIIQSEKEVSIWDIQELSEISRAKFKTLDAKGASWISGDQIALECLDGSIRIVNENLRFEKMMFHPRSQIAKENADELFDLKVIKGCLKAAVENGEFDIDTMVLEIGKTGSQKDFEFVLHLRAVMEQNLDVDSWLAGGT</sequence>
<evidence type="ECO:0000313" key="1">
    <source>
        <dbReference type="EMBL" id="CBY43246.1"/>
    </source>
</evidence>
<dbReference type="InterPro" id="IPR036322">
    <property type="entry name" value="WD40_repeat_dom_sf"/>
</dbReference>
<protein>
    <submittedName>
        <fullName evidence="1">Uncharacterized protein</fullName>
    </submittedName>
</protein>
<dbReference type="Proteomes" id="UP000011014">
    <property type="component" value="Unassembled WGS sequence"/>
</dbReference>
<name>E4Z6B8_OIKDI</name>
<organism evidence="1">
    <name type="scientific">Oikopleura dioica</name>
    <name type="common">Tunicate</name>
    <dbReference type="NCBI Taxonomy" id="34765"/>
    <lineage>
        <taxon>Eukaryota</taxon>
        <taxon>Metazoa</taxon>
        <taxon>Chordata</taxon>
        <taxon>Tunicata</taxon>
        <taxon>Appendicularia</taxon>
        <taxon>Copelata</taxon>
        <taxon>Oikopleuridae</taxon>
        <taxon>Oikopleura</taxon>
    </lineage>
</organism>